<name>A0AAN8UB56_SOLBU</name>
<sequence length="15" mass="1721">MASRHQVTHSMPPKN</sequence>
<organism evidence="1 2">
    <name type="scientific">Solanum bulbocastanum</name>
    <name type="common">Wild potato</name>
    <dbReference type="NCBI Taxonomy" id="147425"/>
    <lineage>
        <taxon>Eukaryota</taxon>
        <taxon>Viridiplantae</taxon>
        <taxon>Streptophyta</taxon>
        <taxon>Embryophyta</taxon>
        <taxon>Tracheophyta</taxon>
        <taxon>Spermatophyta</taxon>
        <taxon>Magnoliopsida</taxon>
        <taxon>eudicotyledons</taxon>
        <taxon>Gunneridae</taxon>
        <taxon>Pentapetalae</taxon>
        <taxon>asterids</taxon>
        <taxon>lamiids</taxon>
        <taxon>Solanales</taxon>
        <taxon>Solanaceae</taxon>
        <taxon>Solanoideae</taxon>
        <taxon>Solaneae</taxon>
        <taxon>Solanum</taxon>
    </lineage>
</organism>
<gene>
    <name evidence="1" type="ORF">RDI58_000534</name>
</gene>
<reference evidence="1 2" key="1">
    <citation type="submission" date="2024-02" db="EMBL/GenBank/DDBJ databases">
        <title>de novo genome assembly of Solanum bulbocastanum strain 11H21.</title>
        <authorList>
            <person name="Hosaka A.J."/>
        </authorList>
    </citation>
    <scope>NUCLEOTIDE SEQUENCE [LARGE SCALE GENOMIC DNA]</scope>
    <source>
        <tissue evidence="1">Young leaves</tissue>
    </source>
</reference>
<protein>
    <submittedName>
        <fullName evidence="1">Uncharacterized protein</fullName>
    </submittedName>
</protein>
<evidence type="ECO:0000313" key="2">
    <source>
        <dbReference type="Proteomes" id="UP001371456"/>
    </source>
</evidence>
<comment type="caution">
    <text evidence="1">The sequence shown here is derived from an EMBL/GenBank/DDBJ whole genome shotgun (WGS) entry which is preliminary data.</text>
</comment>
<evidence type="ECO:0000313" key="1">
    <source>
        <dbReference type="EMBL" id="KAK6802751.1"/>
    </source>
</evidence>
<keyword evidence="2" id="KW-1185">Reference proteome</keyword>
<dbReference type="Proteomes" id="UP001371456">
    <property type="component" value="Unassembled WGS sequence"/>
</dbReference>
<proteinExistence type="predicted"/>
<accession>A0AAN8UB56</accession>
<dbReference type="EMBL" id="JBANQN010000001">
    <property type="protein sequence ID" value="KAK6802751.1"/>
    <property type="molecule type" value="Genomic_DNA"/>
</dbReference>